<evidence type="ECO:0000313" key="2">
    <source>
        <dbReference type="EMBL" id="NEE08392.1"/>
    </source>
</evidence>
<accession>A0A6G3WSH6</accession>
<proteinExistence type="predicted"/>
<dbReference type="PROSITE" id="PS51664">
    <property type="entry name" value="YCAO"/>
    <property type="match status" value="1"/>
</dbReference>
<sequence>RTALDAALAAGGHRVITADLTTEDVAETTLRVARVLVSGLIPNAPAAFGYFGCPRFADAALARGWRTRPPSAPGDFTLAPPPHM</sequence>
<feature type="domain" description="YcaO" evidence="1">
    <location>
        <begin position="1"/>
        <end position="84"/>
    </location>
</feature>
<reference evidence="2" key="1">
    <citation type="submission" date="2020-01" db="EMBL/GenBank/DDBJ databases">
        <title>Insect and environment-associated Actinomycetes.</title>
        <authorList>
            <person name="Currrie C."/>
            <person name="Chevrette M."/>
            <person name="Carlson C."/>
            <person name="Stubbendieck R."/>
            <person name="Wendt-Pienkowski E."/>
        </authorList>
    </citation>
    <scope>NUCLEOTIDE SEQUENCE</scope>
    <source>
        <strain evidence="2">SID7499</strain>
    </source>
</reference>
<dbReference type="EMBL" id="JAAGMN010001801">
    <property type="protein sequence ID" value="NEE08392.1"/>
    <property type="molecule type" value="Genomic_DNA"/>
</dbReference>
<dbReference type="InterPro" id="IPR003776">
    <property type="entry name" value="YcaO-like_dom"/>
</dbReference>
<gene>
    <name evidence="2" type="ORF">G3M58_18285</name>
</gene>
<feature type="non-terminal residue" evidence="2">
    <location>
        <position position="1"/>
    </location>
</feature>
<organism evidence="2">
    <name type="scientific">Streptomyces sp. SID7499</name>
    <dbReference type="NCBI Taxonomy" id="2706086"/>
    <lineage>
        <taxon>Bacteria</taxon>
        <taxon>Bacillati</taxon>
        <taxon>Actinomycetota</taxon>
        <taxon>Actinomycetes</taxon>
        <taxon>Kitasatosporales</taxon>
        <taxon>Streptomycetaceae</taxon>
        <taxon>Streptomyces</taxon>
    </lineage>
</organism>
<comment type="caution">
    <text evidence="2">The sequence shown here is derived from an EMBL/GenBank/DDBJ whole genome shotgun (WGS) entry which is preliminary data.</text>
</comment>
<evidence type="ECO:0000259" key="1">
    <source>
        <dbReference type="PROSITE" id="PS51664"/>
    </source>
</evidence>
<protein>
    <recommendedName>
        <fullName evidence="1">YcaO domain-containing protein</fullName>
    </recommendedName>
</protein>
<name>A0A6G3WSH6_9ACTN</name>
<dbReference type="AlphaFoldDB" id="A0A6G3WSH6"/>